<dbReference type="Proteomes" id="UP000280091">
    <property type="component" value="Unassembled WGS sequence"/>
</dbReference>
<dbReference type="EMBL" id="RBXA01000004">
    <property type="protein sequence ID" value="RKS90403.1"/>
    <property type="molecule type" value="Genomic_DNA"/>
</dbReference>
<dbReference type="SUPFAM" id="SSF56925">
    <property type="entry name" value="OMPA-like"/>
    <property type="match status" value="1"/>
</dbReference>
<proteinExistence type="predicted"/>
<evidence type="ECO:0000313" key="3">
    <source>
        <dbReference type="Proteomes" id="UP000280091"/>
    </source>
</evidence>
<dbReference type="RefSeq" id="WP_121366088.1">
    <property type="nucleotide sequence ID" value="NZ_RBXA01000004.1"/>
</dbReference>
<feature type="chain" id="PRO_5019813411" description="Outer membrane protein with beta-barrel domain" evidence="1">
    <location>
        <begin position="20"/>
        <end position="175"/>
    </location>
</feature>
<gene>
    <name evidence="2" type="ORF">BC952_2791</name>
</gene>
<comment type="caution">
    <text evidence="2">The sequence shown here is derived from an EMBL/GenBank/DDBJ whole genome shotgun (WGS) entry which is preliminary data.</text>
</comment>
<evidence type="ECO:0000313" key="2">
    <source>
        <dbReference type="EMBL" id="RKS90403.1"/>
    </source>
</evidence>
<sequence>MKKVIITLVMVFAFGFVNAQDSGQTAAGKWLIEANTNFGVAAGSNTGFSYSNTDGDSEYNIGAEVGYFVIDDLAIKGGLGYGGINTDLFDTNVVSYKIGLKYYILIMIPVQVDYSGGIIEDLDEDPSYFGVQAGYAIFLGSNVSVEPGIRYNISLNEDYSNKDTFQFNIGFVLHF</sequence>
<evidence type="ECO:0008006" key="4">
    <source>
        <dbReference type="Google" id="ProtNLM"/>
    </source>
</evidence>
<keyword evidence="3" id="KW-1185">Reference proteome</keyword>
<feature type="signal peptide" evidence="1">
    <location>
        <begin position="1"/>
        <end position="19"/>
    </location>
</feature>
<dbReference type="OrthoDB" id="945117at2"/>
<keyword evidence="1" id="KW-0732">Signal</keyword>
<reference evidence="2 3" key="1">
    <citation type="submission" date="2018-10" db="EMBL/GenBank/DDBJ databases">
        <title>Genomic Encyclopedia of Archaeal and Bacterial Type Strains, Phase II (KMG-II): from individual species to whole genera.</title>
        <authorList>
            <person name="Goeker M."/>
        </authorList>
    </citation>
    <scope>NUCLEOTIDE SEQUENCE [LARGE SCALE GENOMIC DNA]</scope>
    <source>
        <strain evidence="2 3">DSM 15094</strain>
    </source>
</reference>
<accession>A0A495RS59</accession>
<dbReference type="InterPro" id="IPR011250">
    <property type="entry name" value="OMP/PagP_B-barrel"/>
</dbReference>
<name>A0A495RS59_9FLAO</name>
<evidence type="ECO:0000256" key="1">
    <source>
        <dbReference type="SAM" id="SignalP"/>
    </source>
</evidence>
<organism evidence="2 3">
    <name type="scientific">Flavobacterium limicola</name>
    <dbReference type="NCBI Taxonomy" id="180441"/>
    <lineage>
        <taxon>Bacteria</taxon>
        <taxon>Pseudomonadati</taxon>
        <taxon>Bacteroidota</taxon>
        <taxon>Flavobacteriia</taxon>
        <taxon>Flavobacteriales</taxon>
        <taxon>Flavobacteriaceae</taxon>
        <taxon>Flavobacterium</taxon>
    </lineage>
</organism>
<dbReference type="AlphaFoldDB" id="A0A495RS59"/>
<protein>
    <recommendedName>
        <fullName evidence="4">Outer membrane protein with beta-barrel domain</fullName>
    </recommendedName>
</protein>